<gene>
    <name evidence="1" type="ORF">Athai_43640</name>
</gene>
<evidence type="ECO:0000313" key="2">
    <source>
        <dbReference type="Proteomes" id="UP000611640"/>
    </source>
</evidence>
<dbReference type="AlphaFoldDB" id="A0A7R7HYT2"/>
<proteinExistence type="predicted"/>
<protein>
    <submittedName>
        <fullName evidence="1">Uncharacterized protein</fullName>
    </submittedName>
</protein>
<sequence>MWVGTDRGMHYIDDEDRAAYCFTLTRLVGDDPVDLDECVIGSVQVVAEEQTVEQVKHGMRGWALATLAAGRYGFGRYEVAMGVRDRDGDLDTRFGHEVIDWDGDRQLVPAAG</sequence>
<reference evidence="1 2" key="1">
    <citation type="submission" date="2020-08" db="EMBL/GenBank/DDBJ databases">
        <title>Whole genome shotgun sequence of Actinocatenispora thailandica NBRC 105041.</title>
        <authorList>
            <person name="Komaki H."/>
            <person name="Tamura T."/>
        </authorList>
    </citation>
    <scope>NUCLEOTIDE SEQUENCE [LARGE SCALE GENOMIC DNA]</scope>
    <source>
        <strain evidence="1 2">NBRC 105041</strain>
    </source>
</reference>
<name>A0A7R7HYT2_9ACTN</name>
<keyword evidence="2" id="KW-1185">Reference proteome</keyword>
<accession>A0A7R7HYT2</accession>
<dbReference type="KEGG" id="atl:Athai_43640"/>
<evidence type="ECO:0000313" key="1">
    <source>
        <dbReference type="EMBL" id="BCJ36861.1"/>
    </source>
</evidence>
<dbReference type="EMBL" id="AP023355">
    <property type="protein sequence ID" value="BCJ36861.1"/>
    <property type="molecule type" value="Genomic_DNA"/>
</dbReference>
<organism evidence="1 2">
    <name type="scientific">Actinocatenispora thailandica</name>
    <dbReference type="NCBI Taxonomy" id="227318"/>
    <lineage>
        <taxon>Bacteria</taxon>
        <taxon>Bacillati</taxon>
        <taxon>Actinomycetota</taxon>
        <taxon>Actinomycetes</taxon>
        <taxon>Micromonosporales</taxon>
        <taxon>Micromonosporaceae</taxon>
        <taxon>Actinocatenispora</taxon>
    </lineage>
</organism>
<dbReference type="Proteomes" id="UP000611640">
    <property type="component" value="Chromosome"/>
</dbReference>